<organism evidence="1 2">
    <name type="scientific">Streptomyces eurythermus</name>
    <dbReference type="NCBI Taxonomy" id="42237"/>
    <lineage>
        <taxon>Bacteria</taxon>
        <taxon>Bacillati</taxon>
        <taxon>Actinomycetota</taxon>
        <taxon>Actinomycetes</taxon>
        <taxon>Kitasatosporales</taxon>
        <taxon>Streptomycetaceae</taxon>
        <taxon>Streptomyces</taxon>
    </lineage>
</organism>
<dbReference type="RefSeq" id="WP_280117722.1">
    <property type="nucleotide sequence ID" value="NZ_JBEYZS010000146.1"/>
</dbReference>
<reference evidence="1 2" key="1">
    <citation type="submission" date="2024-10" db="EMBL/GenBank/DDBJ databases">
        <title>The Natural Products Discovery Center: Release of the First 8490 Sequenced Strains for Exploring Actinobacteria Biosynthetic Diversity.</title>
        <authorList>
            <person name="Kalkreuter E."/>
            <person name="Kautsar S.A."/>
            <person name="Yang D."/>
            <person name="Bader C.D."/>
            <person name="Teijaro C.N."/>
            <person name="Fluegel L."/>
            <person name="Davis C.M."/>
            <person name="Simpson J.R."/>
            <person name="Lauterbach L."/>
            <person name="Steele A.D."/>
            <person name="Gui C."/>
            <person name="Meng S."/>
            <person name="Li G."/>
            <person name="Viehrig K."/>
            <person name="Ye F."/>
            <person name="Su P."/>
            <person name="Kiefer A.F."/>
            <person name="Nichols A."/>
            <person name="Cepeda A.J."/>
            <person name="Yan W."/>
            <person name="Fan B."/>
            <person name="Jiang Y."/>
            <person name="Adhikari A."/>
            <person name="Zheng C.-J."/>
            <person name="Schuster L."/>
            <person name="Cowan T.M."/>
            <person name="Smanski M.J."/>
            <person name="Chevrette M.G."/>
            <person name="De Carvalho L.P.S."/>
            <person name="Shen B."/>
        </authorList>
    </citation>
    <scope>NUCLEOTIDE SEQUENCE [LARGE SCALE GENOMIC DNA]</scope>
    <source>
        <strain evidence="1 2">NPDC013366</strain>
    </source>
</reference>
<proteinExistence type="predicted"/>
<name>A0ABW6Z7N7_9ACTN</name>
<dbReference type="EMBL" id="JBICBM010000026">
    <property type="protein sequence ID" value="MFF9887161.1"/>
    <property type="molecule type" value="Genomic_DNA"/>
</dbReference>
<sequence length="41" mass="4398">MSCHVAQIATCLAELEHEYITAVDNGEPQFLPWSPSGPAPS</sequence>
<evidence type="ECO:0000313" key="1">
    <source>
        <dbReference type="EMBL" id="MFF9887161.1"/>
    </source>
</evidence>
<dbReference type="Proteomes" id="UP001603418">
    <property type="component" value="Unassembled WGS sequence"/>
</dbReference>
<accession>A0ABW6Z7N7</accession>
<gene>
    <name evidence="1" type="ORF">ACF1HC_37165</name>
</gene>
<comment type="caution">
    <text evidence="1">The sequence shown here is derived from an EMBL/GenBank/DDBJ whole genome shotgun (WGS) entry which is preliminary data.</text>
</comment>
<evidence type="ECO:0000313" key="2">
    <source>
        <dbReference type="Proteomes" id="UP001603418"/>
    </source>
</evidence>
<protein>
    <submittedName>
        <fullName evidence="1">Uncharacterized protein</fullName>
    </submittedName>
</protein>
<keyword evidence="2" id="KW-1185">Reference proteome</keyword>